<dbReference type="AlphaFoldDB" id="A0ABD1NHE3"/>
<keyword evidence="1" id="KW-1133">Transmembrane helix</keyword>
<feature type="transmembrane region" description="Helical" evidence="1">
    <location>
        <begin position="21"/>
        <end position="42"/>
    </location>
</feature>
<proteinExistence type="predicted"/>
<reference evidence="2 3" key="1">
    <citation type="submission" date="2024-08" db="EMBL/GenBank/DDBJ databases">
        <title>Insights into the chromosomal genome structure of Flemingia macrophylla.</title>
        <authorList>
            <person name="Ding Y."/>
            <person name="Zhao Y."/>
            <person name="Bi W."/>
            <person name="Wu M."/>
            <person name="Zhao G."/>
            <person name="Gong Y."/>
            <person name="Li W."/>
            <person name="Zhang P."/>
        </authorList>
    </citation>
    <scope>NUCLEOTIDE SEQUENCE [LARGE SCALE GENOMIC DNA]</scope>
    <source>
        <strain evidence="2">DYQJB</strain>
        <tissue evidence="2">Leaf</tissue>
    </source>
</reference>
<sequence length="169" mass="18716">MGGRLTKRRRSRILEKGREGVHIVPAFFCCSSFVIFKGYMVIKGVKTGEKRNQNRTLTAGNRLLGLVIDYQGVLGVIWAFWGAGEDEGTHSADLGAKTLLRREWNPNPKMASVQWFSVSSPKAPIDMAARDGELRVFLVTGEVYGDFIASLPHGFAPNSIPFPSSLCWQ</sequence>
<organism evidence="2 3">
    <name type="scientific">Flemingia macrophylla</name>
    <dbReference type="NCBI Taxonomy" id="520843"/>
    <lineage>
        <taxon>Eukaryota</taxon>
        <taxon>Viridiplantae</taxon>
        <taxon>Streptophyta</taxon>
        <taxon>Embryophyta</taxon>
        <taxon>Tracheophyta</taxon>
        <taxon>Spermatophyta</taxon>
        <taxon>Magnoliopsida</taxon>
        <taxon>eudicotyledons</taxon>
        <taxon>Gunneridae</taxon>
        <taxon>Pentapetalae</taxon>
        <taxon>rosids</taxon>
        <taxon>fabids</taxon>
        <taxon>Fabales</taxon>
        <taxon>Fabaceae</taxon>
        <taxon>Papilionoideae</taxon>
        <taxon>50 kb inversion clade</taxon>
        <taxon>NPAAA clade</taxon>
        <taxon>indigoferoid/millettioid clade</taxon>
        <taxon>Phaseoleae</taxon>
        <taxon>Flemingia</taxon>
    </lineage>
</organism>
<dbReference type="Proteomes" id="UP001603857">
    <property type="component" value="Unassembled WGS sequence"/>
</dbReference>
<comment type="caution">
    <text evidence="2">The sequence shown here is derived from an EMBL/GenBank/DDBJ whole genome shotgun (WGS) entry which is preliminary data.</text>
</comment>
<name>A0ABD1NHE3_9FABA</name>
<evidence type="ECO:0000313" key="2">
    <source>
        <dbReference type="EMBL" id="KAL2347534.1"/>
    </source>
</evidence>
<protein>
    <submittedName>
        <fullName evidence="2">Uncharacterized protein</fullName>
    </submittedName>
</protein>
<gene>
    <name evidence="2" type="ORF">Fmac_001534</name>
</gene>
<dbReference type="EMBL" id="JBGMDY010000001">
    <property type="protein sequence ID" value="KAL2347534.1"/>
    <property type="molecule type" value="Genomic_DNA"/>
</dbReference>
<keyword evidence="1" id="KW-0812">Transmembrane</keyword>
<accession>A0ABD1NHE3</accession>
<keyword evidence="3" id="KW-1185">Reference proteome</keyword>
<evidence type="ECO:0000256" key="1">
    <source>
        <dbReference type="SAM" id="Phobius"/>
    </source>
</evidence>
<keyword evidence="1" id="KW-0472">Membrane</keyword>
<evidence type="ECO:0000313" key="3">
    <source>
        <dbReference type="Proteomes" id="UP001603857"/>
    </source>
</evidence>